<keyword evidence="5" id="KW-0749">Sporulation</keyword>
<evidence type="ECO:0000256" key="1">
    <source>
        <dbReference type="ARBA" id="ARBA00004123"/>
    </source>
</evidence>
<dbReference type="AlphaFoldDB" id="A0A2I2G5S7"/>
<dbReference type="PANTHER" id="PTHR43591:SF30">
    <property type="entry name" value="PROTEIN-METHIONINE METHYLTRANSFERASE LAEA"/>
    <property type="match status" value="1"/>
</dbReference>
<evidence type="ECO:0000256" key="4">
    <source>
        <dbReference type="ARBA" id="ARBA00022691"/>
    </source>
</evidence>
<dbReference type="Gene3D" id="3.40.50.150">
    <property type="entry name" value="Vaccinia Virus protein VP39"/>
    <property type="match status" value="1"/>
</dbReference>
<evidence type="ECO:0000256" key="3">
    <source>
        <dbReference type="ARBA" id="ARBA00022679"/>
    </source>
</evidence>
<dbReference type="STRING" id="1392250.A0A2I2G5S7"/>
<dbReference type="RefSeq" id="XP_024703495.1">
    <property type="nucleotide sequence ID" value="XM_024854108.1"/>
</dbReference>
<keyword evidence="8" id="KW-0539">Nucleus</keyword>
<comment type="subcellular location">
    <subcellularLocation>
        <location evidence="1">Nucleus</location>
    </subcellularLocation>
</comment>
<keyword evidence="3" id="KW-0808">Transferase</keyword>
<evidence type="ECO:0000256" key="5">
    <source>
        <dbReference type="ARBA" id="ARBA00022969"/>
    </source>
</evidence>
<gene>
    <name evidence="12" type="ORF">P170DRAFT_497374</name>
</gene>
<proteinExistence type="inferred from homology"/>
<dbReference type="InterPro" id="IPR029063">
    <property type="entry name" value="SAM-dependent_MTases_sf"/>
</dbReference>
<evidence type="ECO:0000256" key="10">
    <source>
        <dbReference type="ARBA" id="ARBA00041581"/>
    </source>
</evidence>
<evidence type="ECO:0000256" key="9">
    <source>
        <dbReference type="ARBA" id="ARBA00038158"/>
    </source>
</evidence>
<organism evidence="12 13">
    <name type="scientific">Aspergillus steynii IBT 23096</name>
    <dbReference type="NCBI Taxonomy" id="1392250"/>
    <lineage>
        <taxon>Eukaryota</taxon>
        <taxon>Fungi</taxon>
        <taxon>Dikarya</taxon>
        <taxon>Ascomycota</taxon>
        <taxon>Pezizomycotina</taxon>
        <taxon>Eurotiomycetes</taxon>
        <taxon>Eurotiomycetidae</taxon>
        <taxon>Eurotiales</taxon>
        <taxon>Aspergillaceae</taxon>
        <taxon>Aspergillus</taxon>
        <taxon>Aspergillus subgen. Circumdati</taxon>
    </lineage>
</organism>
<dbReference type="Proteomes" id="UP000234275">
    <property type="component" value="Unassembled WGS sequence"/>
</dbReference>
<protein>
    <recommendedName>
        <fullName evidence="10">Velvet complex subunit laeA</fullName>
    </recommendedName>
</protein>
<keyword evidence="7" id="KW-0804">Transcription</keyword>
<dbReference type="CDD" id="cd02440">
    <property type="entry name" value="AdoMet_MTases"/>
    <property type="match status" value="1"/>
</dbReference>
<dbReference type="PANTHER" id="PTHR43591">
    <property type="entry name" value="METHYLTRANSFERASE"/>
    <property type="match status" value="1"/>
</dbReference>
<evidence type="ECO:0000313" key="13">
    <source>
        <dbReference type="Proteomes" id="UP000234275"/>
    </source>
</evidence>
<dbReference type="GeneID" id="36561813"/>
<dbReference type="GO" id="GO:0008168">
    <property type="term" value="F:methyltransferase activity"/>
    <property type="evidence" value="ECO:0007669"/>
    <property type="project" value="UniProtKB-KW"/>
</dbReference>
<dbReference type="VEuPathDB" id="FungiDB:P170DRAFT_497374"/>
<keyword evidence="6" id="KW-0805">Transcription regulation</keyword>
<comment type="catalytic activity">
    <reaction evidence="11">
        <text>L-methionyl-[protein] + S-adenosyl-L-methionine = S-methyl-L-methionyl-[protein] + S-adenosyl-L-homocysteine</text>
        <dbReference type="Rhea" id="RHEA:60560"/>
        <dbReference type="Rhea" id="RHEA-COMP:12313"/>
        <dbReference type="Rhea" id="RHEA-COMP:15592"/>
        <dbReference type="ChEBI" id="CHEBI:16044"/>
        <dbReference type="ChEBI" id="CHEBI:57856"/>
        <dbReference type="ChEBI" id="CHEBI:59789"/>
        <dbReference type="ChEBI" id="CHEBI:142742"/>
    </reaction>
    <physiologicalReaction direction="left-to-right" evidence="11">
        <dbReference type="Rhea" id="RHEA:60561"/>
    </physiologicalReaction>
</comment>
<dbReference type="SUPFAM" id="SSF53335">
    <property type="entry name" value="S-adenosyl-L-methionine-dependent methyltransferases"/>
    <property type="match status" value="1"/>
</dbReference>
<evidence type="ECO:0000313" key="12">
    <source>
        <dbReference type="EMBL" id="PLB48193.1"/>
    </source>
</evidence>
<comment type="caution">
    <text evidence="12">The sequence shown here is derived from an EMBL/GenBank/DDBJ whole genome shotgun (WGS) entry which is preliminary data.</text>
</comment>
<evidence type="ECO:0000256" key="2">
    <source>
        <dbReference type="ARBA" id="ARBA00022603"/>
    </source>
</evidence>
<comment type="similarity">
    <text evidence="9">Belongs to the methyltransferase superfamily. LaeA methyltransferase family.</text>
</comment>
<dbReference type="GO" id="GO:0005634">
    <property type="term" value="C:nucleus"/>
    <property type="evidence" value="ECO:0007669"/>
    <property type="project" value="UniProtKB-SubCell"/>
</dbReference>
<evidence type="ECO:0000256" key="7">
    <source>
        <dbReference type="ARBA" id="ARBA00023163"/>
    </source>
</evidence>
<dbReference type="OrthoDB" id="2013972at2759"/>
<keyword evidence="4" id="KW-0949">S-adenosyl-L-methionine</keyword>
<evidence type="ECO:0000256" key="11">
    <source>
        <dbReference type="ARBA" id="ARBA00047870"/>
    </source>
</evidence>
<dbReference type="Pfam" id="PF13489">
    <property type="entry name" value="Methyltransf_23"/>
    <property type="match status" value="1"/>
</dbReference>
<name>A0A2I2G5S7_9EURO</name>
<keyword evidence="2" id="KW-0489">Methyltransferase</keyword>
<keyword evidence="13" id="KW-1185">Reference proteome</keyword>
<accession>A0A2I2G5S7</accession>
<dbReference type="GO" id="GO:0032259">
    <property type="term" value="P:methylation"/>
    <property type="evidence" value="ECO:0007669"/>
    <property type="project" value="UniProtKB-KW"/>
</dbReference>
<dbReference type="EMBL" id="MSFO01000005">
    <property type="protein sequence ID" value="PLB48193.1"/>
    <property type="molecule type" value="Genomic_DNA"/>
</dbReference>
<dbReference type="GO" id="GO:0030435">
    <property type="term" value="P:sporulation resulting in formation of a cellular spore"/>
    <property type="evidence" value="ECO:0007669"/>
    <property type="project" value="UniProtKB-KW"/>
</dbReference>
<reference evidence="12 13" key="1">
    <citation type="submission" date="2016-12" db="EMBL/GenBank/DDBJ databases">
        <title>The genomes of Aspergillus section Nigri reveals drivers in fungal speciation.</title>
        <authorList>
            <consortium name="DOE Joint Genome Institute"/>
            <person name="Vesth T.C."/>
            <person name="Nybo J."/>
            <person name="Theobald S."/>
            <person name="Brandl J."/>
            <person name="Frisvad J.C."/>
            <person name="Nielsen K.F."/>
            <person name="Lyhne E.K."/>
            <person name="Kogle M.E."/>
            <person name="Kuo A."/>
            <person name="Riley R."/>
            <person name="Clum A."/>
            <person name="Nolan M."/>
            <person name="Lipzen A."/>
            <person name="Salamov A."/>
            <person name="Henrissat B."/>
            <person name="Wiebenga A."/>
            <person name="De Vries R.P."/>
            <person name="Grigoriev I.V."/>
            <person name="Mortensen U.H."/>
            <person name="Andersen M.R."/>
            <person name="Baker S.E."/>
        </authorList>
    </citation>
    <scope>NUCLEOTIDE SEQUENCE [LARGE SCALE GENOMIC DNA]</scope>
    <source>
        <strain evidence="12 13">IBT 23096</strain>
    </source>
</reference>
<evidence type="ECO:0000256" key="6">
    <source>
        <dbReference type="ARBA" id="ARBA00023015"/>
    </source>
</evidence>
<evidence type="ECO:0000256" key="8">
    <source>
        <dbReference type="ARBA" id="ARBA00023242"/>
    </source>
</evidence>
<sequence>MSIETITCRESTTKSACRDDRPTHRERFFLLSCDEREQDRLNFLHKVFSIARRSDDLIHVPHLVKGRVLDLGCGTGIWAIDVAERYPEMFVVGVDLSPTQPDRHPPNCEFYAPFDFERQWEMGEDSWDVMHLRMGWGSVSNWPSLYRRIFAHLRPGGWFEQVEIDFEPRILTSSSEHLPLGQWYQAFEYATAQTMRPLTHNPPETFGFLQTAGFAEICHQTIQLPLNQWPPDPHQREIGRWYGRAFLQLIEAIDLGSLNRTHGLITQAKLEASDRSIHTFHVLHVYRAQKPPSARSCSSYKCRRHEQTYVER</sequence>